<dbReference type="AlphaFoldDB" id="A0A7W8HE97"/>
<dbReference type="Pfam" id="PF13458">
    <property type="entry name" value="Peripla_BP_6"/>
    <property type="match status" value="1"/>
</dbReference>
<sequence>MKRIWKLAVGAFVVAASLQAAHAQKKYGPGVTDTEIKLGQTMPYSGPASAYGSQGKATLAYFKMVNAKGGINGRKINLLSMDDGYSPPKTIEQTRKLVEQEEVLAVMNSLGTPTNSAIHKYLNQKKVPHLLVSTGASKWNDPKNFPWTTPFYPPYVEEGIIYGKHVVANHPNAKIAIVSQNDDSGRDYVKGFKIGLGAKVSQVVKEVTYEVTDATVDSQVIDLKGTGADTLFTMATPKFGAQVIRKVADLGWKPNHYIVSVSSSQGGVLEPAGLQNAVGLITAMALKLAGDPTWENDQGMKDFLKFMKEWFPDGNPVDSSVVLGYTTAQMIELILTRAGDNLTRENILKVATNIQKQTFPLLLPGVTVNVAPDNYATFTTFRTARFDGKRWGIFGDPIDASAK</sequence>
<gene>
    <name evidence="5" type="ORF">HNQ70_000349</name>
</gene>
<evidence type="ECO:0000313" key="5">
    <source>
        <dbReference type="EMBL" id="MBB5270365.1"/>
    </source>
</evidence>
<dbReference type="PANTHER" id="PTHR47235:SF1">
    <property type="entry name" value="BLR6548 PROTEIN"/>
    <property type="match status" value="1"/>
</dbReference>
<evidence type="ECO:0000259" key="4">
    <source>
        <dbReference type="Pfam" id="PF13458"/>
    </source>
</evidence>
<dbReference type="PANTHER" id="PTHR47235">
    <property type="entry name" value="BLR6548 PROTEIN"/>
    <property type="match status" value="1"/>
</dbReference>
<feature type="signal peptide" evidence="3">
    <location>
        <begin position="1"/>
        <end position="22"/>
    </location>
</feature>
<evidence type="ECO:0000256" key="1">
    <source>
        <dbReference type="ARBA" id="ARBA00010062"/>
    </source>
</evidence>
<dbReference type="Gene3D" id="3.40.50.2300">
    <property type="match status" value="2"/>
</dbReference>
<organism evidence="5 6">
    <name type="scientific">Quisquiliibacterium transsilvanicum</name>
    <dbReference type="NCBI Taxonomy" id="1549638"/>
    <lineage>
        <taxon>Bacteria</taxon>
        <taxon>Pseudomonadati</taxon>
        <taxon>Pseudomonadota</taxon>
        <taxon>Betaproteobacteria</taxon>
        <taxon>Burkholderiales</taxon>
        <taxon>Burkholderiaceae</taxon>
        <taxon>Quisquiliibacterium</taxon>
    </lineage>
</organism>
<dbReference type="InterPro" id="IPR028082">
    <property type="entry name" value="Peripla_BP_I"/>
</dbReference>
<reference evidence="5 6" key="1">
    <citation type="submission" date="2020-08" db="EMBL/GenBank/DDBJ databases">
        <title>Genomic Encyclopedia of Type Strains, Phase IV (KMG-IV): sequencing the most valuable type-strain genomes for metagenomic binning, comparative biology and taxonomic classification.</title>
        <authorList>
            <person name="Goeker M."/>
        </authorList>
    </citation>
    <scope>NUCLEOTIDE SEQUENCE [LARGE SCALE GENOMIC DNA]</scope>
    <source>
        <strain evidence="5 6">DSM 29781</strain>
    </source>
</reference>
<name>A0A7W8HE97_9BURK</name>
<keyword evidence="6" id="KW-1185">Reference proteome</keyword>
<evidence type="ECO:0000313" key="6">
    <source>
        <dbReference type="Proteomes" id="UP000532440"/>
    </source>
</evidence>
<protein>
    <submittedName>
        <fullName evidence="5">ABC-type branched-subunit amino acid transport system substrate-binding protein</fullName>
    </submittedName>
</protein>
<comment type="similarity">
    <text evidence="1">Belongs to the leucine-binding protein family.</text>
</comment>
<dbReference type="InterPro" id="IPR028081">
    <property type="entry name" value="Leu-bd"/>
</dbReference>
<comment type="caution">
    <text evidence="5">The sequence shown here is derived from an EMBL/GenBank/DDBJ whole genome shotgun (WGS) entry which is preliminary data.</text>
</comment>
<dbReference type="RefSeq" id="WP_183963682.1">
    <property type="nucleotide sequence ID" value="NZ_BAABEW010000016.1"/>
</dbReference>
<accession>A0A7W8HE97</accession>
<dbReference type="Proteomes" id="UP000532440">
    <property type="component" value="Unassembled WGS sequence"/>
</dbReference>
<evidence type="ECO:0000256" key="2">
    <source>
        <dbReference type="ARBA" id="ARBA00022729"/>
    </source>
</evidence>
<evidence type="ECO:0000256" key="3">
    <source>
        <dbReference type="SAM" id="SignalP"/>
    </source>
</evidence>
<dbReference type="EMBL" id="JACHGB010000001">
    <property type="protein sequence ID" value="MBB5270365.1"/>
    <property type="molecule type" value="Genomic_DNA"/>
</dbReference>
<dbReference type="CDD" id="cd06343">
    <property type="entry name" value="PBP1_ABC_ligand_binding-like"/>
    <property type="match status" value="1"/>
</dbReference>
<keyword evidence="2 3" id="KW-0732">Signal</keyword>
<feature type="domain" description="Leucine-binding protein" evidence="4">
    <location>
        <begin position="35"/>
        <end position="355"/>
    </location>
</feature>
<proteinExistence type="inferred from homology"/>
<dbReference type="SUPFAM" id="SSF53822">
    <property type="entry name" value="Periplasmic binding protein-like I"/>
    <property type="match status" value="1"/>
</dbReference>
<feature type="chain" id="PRO_5031357246" evidence="3">
    <location>
        <begin position="23"/>
        <end position="403"/>
    </location>
</feature>